<feature type="transmembrane region" description="Helical" evidence="1">
    <location>
        <begin position="6"/>
        <end position="30"/>
    </location>
</feature>
<evidence type="ECO:0000256" key="1">
    <source>
        <dbReference type="SAM" id="Phobius"/>
    </source>
</evidence>
<name>G4Z051_PHYSP</name>
<keyword evidence="1" id="KW-0812">Transmembrane</keyword>
<organism evidence="2 3">
    <name type="scientific">Phytophthora sojae (strain P6497)</name>
    <name type="common">Soybean stem and root rot agent</name>
    <name type="synonym">Phytophthora megasperma f. sp. glycines</name>
    <dbReference type="NCBI Taxonomy" id="1094619"/>
    <lineage>
        <taxon>Eukaryota</taxon>
        <taxon>Sar</taxon>
        <taxon>Stramenopiles</taxon>
        <taxon>Oomycota</taxon>
        <taxon>Peronosporomycetes</taxon>
        <taxon>Peronosporales</taxon>
        <taxon>Peronosporaceae</taxon>
        <taxon>Phytophthora</taxon>
    </lineage>
</organism>
<protein>
    <submittedName>
        <fullName evidence="2">Uncharacterized protein</fullName>
    </submittedName>
</protein>
<accession>G4Z051</accession>
<dbReference type="Proteomes" id="UP000002640">
    <property type="component" value="Unassembled WGS sequence"/>
</dbReference>
<dbReference type="KEGG" id="psoj:PHYSODRAFT_296219"/>
<dbReference type="GeneID" id="20641348"/>
<evidence type="ECO:0000313" key="2">
    <source>
        <dbReference type="EMBL" id="EGZ23990.1"/>
    </source>
</evidence>
<sequence length="128" mass="13467">MKTALLWIPLIICVCGTLGAGIAYLALLLLEQVRKADVCIANTVGFSTQSDFPAKINSFLTNLSDRVELAMPNGPGLSSPLTRQRVLSTPYFVVPKAIVGVISSGIVDAIMIQPLVLILAVETAPSSG</sequence>
<keyword evidence="3" id="KW-1185">Reference proteome</keyword>
<dbReference type="EMBL" id="JH159152">
    <property type="protein sequence ID" value="EGZ23990.1"/>
    <property type="molecule type" value="Genomic_DNA"/>
</dbReference>
<keyword evidence="1" id="KW-1133">Transmembrane helix</keyword>
<proteinExistence type="predicted"/>
<gene>
    <name evidence="2" type="ORF">PHYSODRAFT_296219</name>
</gene>
<dbReference type="AlphaFoldDB" id="G4Z051"/>
<keyword evidence="1" id="KW-0472">Membrane</keyword>
<dbReference type="InParanoid" id="G4Z051"/>
<evidence type="ECO:0000313" key="3">
    <source>
        <dbReference type="Proteomes" id="UP000002640"/>
    </source>
</evidence>
<dbReference type="RefSeq" id="XP_009519278.1">
    <property type="nucleotide sequence ID" value="XM_009520983.1"/>
</dbReference>
<reference evidence="2 3" key="1">
    <citation type="journal article" date="2006" name="Science">
        <title>Phytophthora genome sequences uncover evolutionary origins and mechanisms of pathogenesis.</title>
        <authorList>
            <person name="Tyler B.M."/>
            <person name="Tripathy S."/>
            <person name="Zhang X."/>
            <person name="Dehal P."/>
            <person name="Jiang R.H."/>
            <person name="Aerts A."/>
            <person name="Arredondo F.D."/>
            <person name="Baxter L."/>
            <person name="Bensasson D."/>
            <person name="Beynon J.L."/>
            <person name="Chapman J."/>
            <person name="Damasceno C.M."/>
            <person name="Dorrance A.E."/>
            <person name="Dou D."/>
            <person name="Dickerman A.W."/>
            <person name="Dubchak I.L."/>
            <person name="Garbelotto M."/>
            <person name="Gijzen M."/>
            <person name="Gordon S.G."/>
            <person name="Govers F."/>
            <person name="Grunwald N.J."/>
            <person name="Huang W."/>
            <person name="Ivors K.L."/>
            <person name="Jones R.W."/>
            <person name="Kamoun S."/>
            <person name="Krampis K."/>
            <person name="Lamour K.H."/>
            <person name="Lee M.K."/>
            <person name="McDonald W.H."/>
            <person name="Medina M."/>
            <person name="Meijer H.J."/>
            <person name="Nordberg E.K."/>
            <person name="Maclean D.J."/>
            <person name="Ospina-Giraldo M.D."/>
            <person name="Morris P.F."/>
            <person name="Phuntumart V."/>
            <person name="Putnam N.H."/>
            <person name="Rash S."/>
            <person name="Rose J.K."/>
            <person name="Sakihama Y."/>
            <person name="Salamov A.A."/>
            <person name="Savidor A."/>
            <person name="Scheuring C.F."/>
            <person name="Smith B.M."/>
            <person name="Sobral B.W."/>
            <person name="Terry A."/>
            <person name="Torto-Alalibo T.A."/>
            <person name="Win J."/>
            <person name="Xu Z."/>
            <person name="Zhang H."/>
            <person name="Grigoriev I.V."/>
            <person name="Rokhsar D.S."/>
            <person name="Boore J.L."/>
        </authorList>
    </citation>
    <scope>NUCLEOTIDE SEQUENCE [LARGE SCALE GENOMIC DNA]</scope>
    <source>
        <strain evidence="2 3">P6497</strain>
    </source>
</reference>